<dbReference type="Gene3D" id="1.10.555.10">
    <property type="entry name" value="Rho GTPase activation protein"/>
    <property type="match status" value="1"/>
</dbReference>
<dbReference type="SMART" id="SM00324">
    <property type="entry name" value="RhoGAP"/>
    <property type="match status" value="1"/>
</dbReference>
<dbReference type="Proteomes" id="UP000504635">
    <property type="component" value="Unplaced"/>
</dbReference>
<evidence type="ECO:0000256" key="2">
    <source>
        <dbReference type="SAM" id="MobiDB-lite"/>
    </source>
</evidence>
<dbReference type="InterPro" id="IPR047887">
    <property type="entry name" value="ARHGAP20_PH"/>
</dbReference>
<dbReference type="Pfam" id="PF00620">
    <property type="entry name" value="RhoGAP"/>
    <property type="match status" value="1"/>
</dbReference>
<dbReference type="Pfam" id="PF22286">
    <property type="entry name" value="RHG20_PH"/>
    <property type="match status" value="1"/>
</dbReference>
<dbReference type="InterPro" id="IPR008936">
    <property type="entry name" value="Rho_GTPase_activation_prot"/>
</dbReference>
<dbReference type="RefSeq" id="XP_030764590.1">
    <property type="nucleotide sequence ID" value="XM_030908730.1"/>
</dbReference>
<protein>
    <submittedName>
        <fullName evidence="5">Rho GTPase-activating protein 20-like isoform X1</fullName>
    </submittedName>
</protein>
<dbReference type="GeneID" id="115888865"/>
<organism evidence="4 5">
    <name type="scientific">Sitophilus oryzae</name>
    <name type="common">Rice weevil</name>
    <name type="synonym">Curculio oryzae</name>
    <dbReference type="NCBI Taxonomy" id="7048"/>
    <lineage>
        <taxon>Eukaryota</taxon>
        <taxon>Metazoa</taxon>
        <taxon>Ecdysozoa</taxon>
        <taxon>Arthropoda</taxon>
        <taxon>Hexapoda</taxon>
        <taxon>Insecta</taxon>
        <taxon>Pterygota</taxon>
        <taxon>Neoptera</taxon>
        <taxon>Endopterygota</taxon>
        <taxon>Coleoptera</taxon>
        <taxon>Polyphaga</taxon>
        <taxon>Cucujiformia</taxon>
        <taxon>Curculionidae</taxon>
        <taxon>Dryophthorinae</taxon>
        <taxon>Sitophilus</taxon>
    </lineage>
</organism>
<reference evidence="5" key="1">
    <citation type="submission" date="2025-08" db="UniProtKB">
        <authorList>
            <consortium name="RefSeq"/>
        </authorList>
    </citation>
    <scope>IDENTIFICATION</scope>
    <source>
        <tissue evidence="5">Gonads</tissue>
    </source>
</reference>
<dbReference type="Gene3D" id="2.30.29.30">
    <property type="entry name" value="Pleckstrin-homology domain (PH domain)/Phosphotyrosine-binding domain (PTB)"/>
    <property type="match status" value="1"/>
</dbReference>
<accession>A0A6J2YP83</accession>
<dbReference type="InterPro" id="IPR011993">
    <property type="entry name" value="PH-like_dom_sf"/>
</dbReference>
<dbReference type="PANTHER" id="PTHR23179">
    <property type="entry name" value="T-CELL ACTIVATION RHO GTPASE ACTIVATING PROTEIN-RELATED"/>
    <property type="match status" value="1"/>
</dbReference>
<evidence type="ECO:0000313" key="5">
    <source>
        <dbReference type="RefSeq" id="XP_030764590.1"/>
    </source>
</evidence>
<feature type="domain" description="Rho-GAP" evidence="3">
    <location>
        <begin position="393"/>
        <end position="571"/>
    </location>
</feature>
<dbReference type="PANTHER" id="PTHR23179:SF3">
    <property type="entry name" value="RHO GTPASE-ACTIVATING PROTEIN 20"/>
    <property type="match status" value="1"/>
</dbReference>
<name>A0A6J2YP83_SITOR</name>
<dbReference type="GO" id="GO:0007165">
    <property type="term" value="P:signal transduction"/>
    <property type="evidence" value="ECO:0007669"/>
    <property type="project" value="InterPro"/>
</dbReference>
<evidence type="ECO:0000259" key="3">
    <source>
        <dbReference type="PROSITE" id="PS50238"/>
    </source>
</evidence>
<evidence type="ECO:0000313" key="4">
    <source>
        <dbReference type="Proteomes" id="UP000504635"/>
    </source>
</evidence>
<keyword evidence="4" id="KW-1185">Reference proteome</keyword>
<sequence length="727" mass="81313">MFDHILDRLTSPNSRRRHTYHCPEIQSDPEDCEPVTVSRKPRLLERKKKGRRVEAGLRQARSLGRLDGLKEAERLADYGRLLGGSQPALDGRRRDLDRIQDLFPHDYLGLHIPEPTSCYNIVFNSKNSSFSLQKSKSLRKKSLGDLTSIENGGPCKRIFLMEAPCAMSPSQMPMNAKPRHLFLFSDLLLVAKPRSTGNYKLKESVRVSEIWIAPCVESETGFLLGWPSPARTYLVTFCTQAARDSWWRELRQALAAQLRLEPPITNIKVVYKDPLSGTECSKTLGVGPETSSTDVARLALDESRTCDVSYTLYARDRDNAPCPLIGCERPHSIQLARLRQSLCAEEGFDLTHCNKSRIPCDIVFELKPRIKPSPRKTPLKLFRKNSCGRVFGISLSRLCSNNTLPPVILACLRSLFQRGPHTQGIFRRCASAKALRELKEKIDNQGPLVCEEITNTPTLLLGALLKDFLRSLPEPLLCGNPQEWLNATTTGRLDLLRRLLGNLPRENHSLLRYVVCVLYNIAKRSRYNLMSAANLGVCVGPSLLWESSQNAPLRTLPTLIEMLINNCQALFGSQVVSLLGEAAHDSGAEESDSLHSLGLSLDSVELSKDQKSLSRDSGLTLSEDDRESPGLNYHTATFHRSDWARQAARMRSLDNTTSWIEEDEAFCASNESLCSPPIPPRRPPPLRHLPPVHLPPIYRPPPPPPPGTYATARVLLVTTDAESESYV</sequence>
<dbReference type="SUPFAM" id="SSF48350">
    <property type="entry name" value="GTPase activation domain, GAP"/>
    <property type="match status" value="1"/>
</dbReference>
<dbReference type="AlphaFoldDB" id="A0A6J2YP83"/>
<dbReference type="KEGG" id="soy:115888865"/>
<dbReference type="PROSITE" id="PS50238">
    <property type="entry name" value="RHOGAP"/>
    <property type="match status" value="1"/>
</dbReference>
<dbReference type="GO" id="GO:0005096">
    <property type="term" value="F:GTPase activator activity"/>
    <property type="evidence" value="ECO:0007669"/>
    <property type="project" value="UniProtKB-KW"/>
</dbReference>
<dbReference type="SUPFAM" id="SSF50729">
    <property type="entry name" value="PH domain-like"/>
    <property type="match status" value="1"/>
</dbReference>
<feature type="region of interest" description="Disordered" evidence="2">
    <location>
        <begin position="612"/>
        <end position="633"/>
    </location>
</feature>
<dbReference type="OrthoDB" id="27389at2759"/>
<dbReference type="InParanoid" id="A0A6J2YP83"/>
<dbReference type="InterPro" id="IPR000198">
    <property type="entry name" value="RhoGAP_dom"/>
</dbReference>
<gene>
    <name evidence="5" type="primary">LOC115888865</name>
</gene>
<evidence type="ECO:0000256" key="1">
    <source>
        <dbReference type="ARBA" id="ARBA00022468"/>
    </source>
</evidence>
<proteinExistence type="predicted"/>
<keyword evidence="1" id="KW-0343">GTPase activation</keyword>